<feature type="compositionally biased region" description="Gly residues" evidence="3">
    <location>
        <begin position="152"/>
        <end position="166"/>
    </location>
</feature>
<dbReference type="Pfam" id="PF00076">
    <property type="entry name" value="RRM_1"/>
    <property type="match status" value="1"/>
</dbReference>
<feature type="region of interest" description="Disordered" evidence="3">
    <location>
        <begin position="288"/>
        <end position="349"/>
    </location>
</feature>
<feature type="region of interest" description="Disordered" evidence="3">
    <location>
        <begin position="1"/>
        <end position="66"/>
    </location>
</feature>
<evidence type="ECO:0000256" key="3">
    <source>
        <dbReference type="SAM" id="MobiDB-lite"/>
    </source>
</evidence>
<name>A0A0D2ASQ1_9EURO</name>
<dbReference type="OrthoDB" id="272703at2759"/>
<dbReference type="EMBL" id="KN847336">
    <property type="protein sequence ID" value="KIW42901.1"/>
    <property type="molecule type" value="Genomic_DNA"/>
</dbReference>
<dbReference type="AlphaFoldDB" id="A0A0D2ASQ1"/>
<dbReference type="STRING" id="215243.A0A0D2ASQ1"/>
<dbReference type="SUPFAM" id="SSF54928">
    <property type="entry name" value="RNA-binding domain, RBD"/>
    <property type="match status" value="2"/>
</dbReference>
<dbReference type="VEuPathDB" id="FungiDB:PV06_06405"/>
<feature type="compositionally biased region" description="Polar residues" evidence="3">
    <location>
        <begin position="312"/>
        <end position="322"/>
    </location>
</feature>
<feature type="compositionally biased region" description="Polar residues" evidence="3">
    <location>
        <begin position="1"/>
        <end position="13"/>
    </location>
</feature>
<dbReference type="PROSITE" id="PS50102">
    <property type="entry name" value="RRM"/>
    <property type="match status" value="2"/>
</dbReference>
<feature type="region of interest" description="Disordered" evidence="3">
    <location>
        <begin position="183"/>
        <end position="211"/>
    </location>
</feature>
<evidence type="ECO:0000256" key="1">
    <source>
        <dbReference type="ARBA" id="ARBA00022884"/>
    </source>
</evidence>
<dbReference type="InterPro" id="IPR012677">
    <property type="entry name" value="Nucleotide-bd_a/b_plait_sf"/>
</dbReference>
<dbReference type="InterPro" id="IPR050502">
    <property type="entry name" value="Euk_RNA-bind_prot"/>
</dbReference>
<dbReference type="SMART" id="SM00360">
    <property type="entry name" value="RRM"/>
    <property type="match status" value="2"/>
</dbReference>
<feature type="domain" description="RRM" evidence="4">
    <location>
        <begin position="214"/>
        <end position="303"/>
    </location>
</feature>
<keyword evidence="1 2" id="KW-0694">RNA-binding</keyword>
<feature type="region of interest" description="Disordered" evidence="3">
    <location>
        <begin position="147"/>
        <end position="169"/>
    </location>
</feature>
<reference evidence="5 6" key="1">
    <citation type="submission" date="2015-01" db="EMBL/GenBank/DDBJ databases">
        <title>The Genome Sequence of Exophiala oligosperma CBS72588.</title>
        <authorList>
            <consortium name="The Broad Institute Genomics Platform"/>
            <person name="Cuomo C."/>
            <person name="de Hoog S."/>
            <person name="Gorbushina A."/>
            <person name="Stielow B."/>
            <person name="Teixiera M."/>
            <person name="Abouelleil A."/>
            <person name="Chapman S.B."/>
            <person name="Priest M."/>
            <person name="Young S.K."/>
            <person name="Wortman J."/>
            <person name="Nusbaum C."/>
            <person name="Birren B."/>
        </authorList>
    </citation>
    <scope>NUCLEOTIDE SEQUENCE [LARGE SCALE GENOMIC DNA]</scope>
    <source>
        <strain evidence="5 6">CBS 72588</strain>
    </source>
</reference>
<dbReference type="Gene3D" id="3.30.70.330">
    <property type="match status" value="2"/>
</dbReference>
<sequence length="349" mass="37886">MEDSAASPSTPRQYANFRSAASMNWRVKDDSPRVEPQQSRNSRTNTPRQQNGGAAEDNNSNNAANPGTRLYVGNLLYTAQRTDIESLFAERGFTVVGVSISTDPFTGRNPSYCFVDLDSPEEAQRAIAELNGVDVLGRVLKVSPGVAKRGSAQGGQNGSGLGGGAGREVRTKTYDRGYARDVREERSGDYKPSFDRGSRTDASSHWQAPQNEGRRLYVGGLPRIEPQSALDEEIQVLFSTTDVTPSAVSKLISPHPSKATEPGNHYYCFVDVPRVEDVDVVIDQLAGKEGSWGGPLRVSRARGGERKVTREQGVTGSNSGTTGERRSAGPGTWRRRDDQEQPPTQGPEE</sequence>
<proteinExistence type="predicted"/>
<feature type="domain" description="RRM" evidence="4">
    <location>
        <begin position="68"/>
        <end position="147"/>
    </location>
</feature>
<accession>A0A0D2ASQ1</accession>
<dbReference type="GeneID" id="27358479"/>
<dbReference type="HOGENOM" id="CLU_050545_2_0_1"/>
<evidence type="ECO:0000259" key="4">
    <source>
        <dbReference type="PROSITE" id="PS50102"/>
    </source>
</evidence>
<keyword evidence="6" id="KW-1185">Reference proteome</keyword>
<feature type="compositionally biased region" description="Polar residues" evidence="3">
    <location>
        <begin position="36"/>
        <end position="50"/>
    </location>
</feature>
<organism evidence="5 6">
    <name type="scientific">Exophiala oligosperma</name>
    <dbReference type="NCBI Taxonomy" id="215243"/>
    <lineage>
        <taxon>Eukaryota</taxon>
        <taxon>Fungi</taxon>
        <taxon>Dikarya</taxon>
        <taxon>Ascomycota</taxon>
        <taxon>Pezizomycotina</taxon>
        <taxon>Eurotiomycetes</taxon>
        <taxon>Chaetothyriomycetidae</taxon>
        <taxon>Chaetothyriales</taxon>
        <taxon>Herpotrichiellaceae</taxon>
        <taxon>Exophiala</taxon>
    </lineage>
</organism>
<feature type="compositionally biased region" description="Polar residues" evidence="3">
    <location>
        <begin position="200"/>
        <end position="210"/>
    </location>
</feature>
<dbReference type="PANTHER" id="PTHR48025">
    <property type="entry name" value="OS02G0815200 PROTEIN"/>
    <property type="match status" value="1"/>
</dbReference>
<dbReference type="InterPro" id="IPR000504">
    <property type="entry name" value="RRM_dom"/>
</dbReference>
<feature type="compositionally biased region" description="Basic and acidic residues" evidence="3">
    <location>
        <begin position="183"/>
        <end position="199"/>
    </location>
</feature>
<evidence type="ECO:0000313" key="6">
    <source>
        <dbReference type="Proteomes" id="UP000053342"/>
    </source>
</evidence>
<gene>
    <name evidence="5" type="ORF">PV06_06405</name>
</gene>
<evidence type="ECO:0000313" key="5">
    <source>
        <dbReference type="EMBL" id="KIW42901.1"/>
    </source>
</evidence>
<dbReference type="RefSeq" id="XP_016263117.1">
    <property type="nucleotide sequence ID" value="XM_016407513.1"/>
</dbReference>
<dbReference type="InterPro" id="IPR035979">
    <property type="entry name" value="RBD_domain_sf"/>
</dbReference>
<evidence type="ECO:0000256" key="2">
    <source>
        <dbReference type="PROSITE-ProRule" id="PRU00176"/>
    </source>
</evidence>
<dbReference type="Proteomes" id="UP000053342">
    <property type="component" value="Unassembled WGS sequence"/>
</dbReference>
<feature type="compositionally biased region" description="Low complexity" evidence="3">
    <location>
        <begin position="51"/>
        <end position="66"/>
    </location>
</feature>
<dbReference type="GO" id="GO:0005634">
    <property type="term" value="C:nucleus"/>
    <property type="evidence" value="ECO:0007669"/>
    <property type="project" value="TreeGrafter"/>
</dbReference>
<dbReference type="GO" id="GO:0003729">
    <property type="term" value="F:mRNA binding"/>
    <property type="evidence" value="ECO:0007669"/>
    <property type="project" value="TreeGrafter"/>
</dbReference>
<protein>
    <recommendedName>
        <fullName evidence="4">RRM domain-containing protein</fullName>
    </recommendedName>
</protein>
<dbReference type="PANTHER" id="PTHR48025:SF1">
    <property type="entry name" value="RRM DOMAIN-CONTAINING PROTEIN"/>
    <property type="match status" value="1"/>
</dbReference>